<gene>
    <name evidence="1" type="ORF">TSAR_000669</name>
</gene>
<dbReference type="AlphaFoldDB" id="A0A232F3D3"/>
<dbReference type="EMBL" id="NNAY01001161">
    <property type="protein sequence ID" value="OXU24937.1"/>
    <property type="molecule type" value="Genomic_DNA"/>
</dbReference>
<protein>
    <submittedName>
        <fullName evidence="1">Uncharacterized protein</fullName>
    </submittedName>
</protein>
<sequence>VTVFTHKNNSLCVVYCINVLEKILHRFPTIIVDLAEIEYSGDNRTLNILAHKNPRESKVLYIIVKNEDNENISVIHQVLRDTFQKIVHMAPRPQRPKCLVLIFGSNKGSEKSAENILKFAWENKFLDVTMLKIDELGNKKKIVYNPFKDLIDNAYLNDEDCLFPQKLNDMNNYPLKISMYDDPPFSSFYVNKKNEVIADGMFIGYIKTFSEAVNLKISYKFFYPMSASDKTNIYLNFESNDINMIQLPVLAGRHMVKDCGLRNGVPIMKMSKIRFNVDNIAFPFEWGSPYLEKFNIILRKVIESGIPKLWSNIDQNKYSLLSRQKYSTSGNTEDNTIEENYEKLLNDVYEENIQRPYA</sequence>
<dbReference type="OrthoDB" id="7696986at2759"/>
<feature type="non-terminal residue" evidence="1">
    <location>
        <position position="1"/>
    </location>
</feature>
<organism evidence="1 2">
    <name type="scientific">Trichomalopsis sarcophagae</name>
    <dbReference type="NCBI Taxonomy" id="543379"/>
    <lineage>
        <taxon>Eukaryota</taxon>
        <taxon>Metazoa</taxon>
        <taxon>Ecdysozoa</taxon>
        <taxon>Arthropoda</taxon>
        <taxon>Hexapoda</taxon>
        <taxon>Insecta</taxon>
        <taxon>Pterygota</taxon>
        <taxon>Neoptera</taxon>
        <taxon>Endopterygota</taxon>
        <taxon>Hymenoptera</taxon>
        <taxon>Apocrita</taxon>
        <taxon>Proctotrupomorpha</taxon>
        <taxon>Chalcidoidea</taxon>
        <taxon>Pteromalidae</taxon>
        <taxon>Pteromalinae</taxon>
        <taxon>Trichomalopsis</taxon>
    </lineage>
</organism>
<evidence type="ECO:0000313" key="2">
    <source>
        <dbReference type="Proteomes" id="UP000215335"/>
    </source>
</evidence>
<dbReference type="Proteomes" id="UP000215335">
    <property type="component" value="Unassembled WGS sequence"/>
</dbReference>
<accession>A0A232F3D3</accession>
<evidence type="ECO:0000313" key="1">
    <source>
        <dbReference type="EMBL" id="OXU24937.1"/>
    </source>
</evidence>
<proteinExistence type="predicted"/>
<reference evidence="1 2" key="1">
    <citation type="journal article" date="2017" name="Curr. Biol.">
        <title>The Evolution of Venom by Co-option of Single-Copy Genes.</title>
        <authorList>
            <person name="Martinson E.O."/>
            <person name="Mrinalini"/>
            <person name="Kelkar Y.D."/>
            <person name="Chang C.H."/>
            <person name="Werren J.H."/>
        </authorList>
    </citation>
    <scope>NUCLEOTIDE SEQUENCE [LARGE SCALE GENOMIC DNA]</scope>
    <source>
        <strain evidence="1 2">Alberta</strain>
        <tissue evidence="1">Whole body</tissue>
    </source>
</reference>
<name>A0A232F3D3_9HYME</name>
<comment type="caution">
    <text evidence="1">The sequence shown here is derived from an EMBL/GenBank/DDBJ whole genome shotgun (WGS) entry which is preliminary data.</text>
</comment>
<keyword evidence="2" id="KW-1185">Reference proteome</keyword>